<dbReference type="Proteomes" id="UP000801864">
    <property type="component" value="Unassembled WGS sequence"/>
</dbReference>
<reference evidence="1 2" key="1">
    <citation type="submission" date="2018-06" db="EMBL/GenBank/DDBJ databases">
        <title>Genome analysis of cellulolytic fungus Trichoderma lentiforme CFAM-422.</title>
        <authorList>
            <person name="Steindorff A.S."/>
            <person name="Formighieri E.F."/>
            <person name="Midorikawa G.E.O."/>
            <person name="Tamietti M.S."/>
            <person name="Ramos E.Z."/>
            <person name="Silva A.S."/>
            <person name="Bon E.P.S."/>
            <person name="Mendes T.D."/>
            <person name="Damaso M.C.T."/>
            <person name="Favaro L.C.L."/>
        </authorList>
    </citation>
    <scope>NUCLEOTIDE SEQUENCE [LARGE SCALE GENOMIC DNA]</scope>
    <source>
        <strain evidence="1 2">CFAM-422</strain>
    </source>
</reference>
<dbReference type="EMBL" id="QLNT01000004">
    <property type="protein sequence ID" value="KAF3075099.1"/>
    <property type="molecule type" value="Genomic_DNA"/>
</dbReference>
<evidence type="ECO:0000313" key="1">
    <source>
        <dbReference type="EMBL" id="KAF3075099.1"/>
    </source>
</evidence>
<comment type="caution">
    <text evidence="1">The sequence shown here is derived from an EMBL/GenBank/DDBJ whole genome shotgun (WGS) entry which is preliminary data.</text>
</comment>
<gene>
    <name evidence="1" type="ORF">CFAM422_002688</name>
</gene>
<sequence length="66" mass="7239">MALADELLGLLRRPEGAGPATSTPQRVYRLASDISGDRILHLYPTFALSHSNQRRGDERTVTGPHV</sequence>
<evidence type="ECO:0000313" key="2">
    <source>
        <dbReference type="Proteomes" id="UP000801864"/>
    </source>
</evidence>
<accession>A0A9P4XMJ9</accession>
<name>A0A9P4XMJ9_9HYPO</name>
<dbReference type="AlphaFoldDB" id="A0A9P4XMJ9"/>
<proteinExistence type="predicted"/>
<organism evidence="1 2">
    <name type="scientific">Trichoderma lentiforme</name>
    <dbReference type="NCBI Taxonomy" id="1567552"/>
    <lineage>
        <taxon>Eukaryota</taxon>
        <taxon>Fungi</taxon>
        <taxon>Dikarya</taxon>
        <taxon>Ascomycota</taxon>
        <taxon>Pezizomycotina</taxon>
        <taxon>Sordariomycetes</taxon>
        <taxon>Hypocreomycetidae</taxon>
        <taxon>Hypocreales</taxon>
        <taxon>Hypocreaceae</taxon>
        <taxon>Trichoderma</taxon>
    </lineage>
</organism>
<protein>
    <submittedName>
        <fullName evidence="1">Uncharacterized protein</fullName>
    </submittedName>
</protein>
<keyword evidence="2" id="KW-1185">Reference proteome</keyword>